<proteinExistence type="predicted"/>
<reference evidence="2" key="1">
    <citation type="submission" date="2005-09" db="EMBL/GenBank/DDBJ databases">
        <authorList>
            <person name="Mural R.J."/>
            <person name="Li P.W."/>
            <person name="Adams M.D."/>
            <person name="Amanatides P.G."/>
            <person name="Baden-Tillson H."/>
            <person name="Barnstead M."/>
            <person name="Chin S.H."/>
            <person name="Dew I."/>
            <person name="Evans C.A."/>
            <person name="Ferriera S."/>
            <person name="Flanigan M."/>
            <person name="Fosler C."/>
            <person name="Glodek A."/>
            <person name="Gu Z."/>
            <person name="Holt R.A."/>
            <person name="Jennings D."/>
            <person name="Kraft C.L."/>
            <person name="Lu F."/>
            <person name="Nguyen T."/>
            <person name="Nusskern D.R."/>
            <person name="Pfannkoch C.M."/>
            <person name="Sitter C."/>
            <person name="Sutton G.G."/>
            <person name="Venter J.C."/>
            <person name="Wang Z."/>
            <person name="Woodage T."/>
            <person name="Zheng X.H."/>
            <person name="Zhong F."/>
        </authorList>
    </citation>
    <scope>NUCLEOTIDE SEQUENCE [LARGE SCALE GENOMIC DNA]</scope>
    <source>
        <strain>BN</strain>
        <strain evidence="2">Sprague-Dawley</strain>
    </source>
</reference>
<dbReference type="EMBL" id="CH474024">
    <property type="protein sequence ID" value="EDL83016.1"/>
    <property type="molecule type" value="Genomic_DNA"/>
</dbReference>
<protein>
    <submittedName>
        <fullName evidence="1">RCG24511</fullName>
    </submittedName>
</protein>
<dbReference type="AlphaFoldDB" id="A6K6S2"/>
<sequence>MGARPGSARPTQTPKTPCSLQREIPINFRRMHGVDHSYPRTQ</sequence>
<evidence type="ECO:0000313" key="2">
    <source>
        <dbReference type="Proteomes" id="UP000234681"/>
    </source>
</evidence>
<name>A6K6S2_RAT</name>
<gene>
    <name evidence="1" type="ORF">rCG_24511</name>
</gene>
<accession>A6K6S2</accession>
<dbReference type="Proteomes" id="UP000234681">
    <property type="component" value="Chromosome 13"/>
</dbReference>
<evidence type="ECO:0000313" key="1">
    <source>
        <dbReference type="EMBL" id="EDL83016.1"/>
    </source>
</evidence>
<organism evidence="1 2">
    <name type="scientific">Rattus norvegicus</name>
    <name type="common">Rat</name>
    <dbReference type="NCBI Taxonomy" id="10116"/>
    <lineage>
        <taxon>Eukaryota</taxon>
        <taxon>Metazoa</taxon>
        <taxon>Chordata</taxon>
        <taxon>Craniata</taxon>
        <taxon>Vertebrata</taxon>
        <taxon>Euteleostomi</taxon>
        <taxon>Mammalia</taxon>
        <taxon>Eutheria</taxon>
        <taxon>Euarchontoglires</taxon>
        <taxon>Glires</taxon>
        <taxon>Rodentia</taxon>
        <taxon>Myomorpha</taxon>
        <taxon>Muroidea</taxon>
        <taxon>Muridae</taxon>
        <taxon>Murinae</taxon>
        <taxon>Rattus</taxon>
    </lineage>
</organism>